<dbReference type="Proteomes" id="UP000198618">
    <property type="component" value="Unassembled WGS sequence"/>
</dbReference>
<keyword evidence="4 7" id="KW-0812">Transmembrane</keyword>
<evidence type="ECO:0000256" key="5">
    <source>
        <dbReference type="ARBA" id="ARBA00022989"/>
    </source>
</evidence>
<dbReference type="InterPro" id="IPR042094">
    <property type="entry name" value="T2SS_GspF_sf"/>
</dbReference>
<protein>
    <submittedName>
        <fullName evidence="9">Competence-related pilin export protein ComGB</fullName>
    </submittedName>
</protein>
<keyword evidence="6 7" id="KW-0472">Membrane</keyword>
<dbReference type="Gene3D" id="1.20.81.30">
    <property type="entry name" value="Type II secretion system (T2SS), domain F"/>
    <property type="match status" value="2"/>
</dbReference>
<evidence type="ECO:0000256" key="3">
    <source>
        <dbReference type="ARBA" id="ARBA00022475"/>
    </source>
</evidence>
<evidence type="ECO:0000256" key="4">
    <source>
        <dbReference type="ARBA" id="ARBA00022692"/>
    </source>
</evidence>
<comment type="similarity">
    <text evidence="2">Belongs to the GSP F family.</text>
</comment>
<keyword evidence="3" id="KW-1003">Cell membrane</keyword>
<dbReference type="PRINTS" id="PR00812">
    <property type="entry name" value="BCTERIALGSPF"/>
</dbReference>
<evidence type="ECO:0000256" key="1">
    <source>
        <dbReference type="ARBA" id="ARBA00004651"/>
    </source>
</evidence>
<gene>
    <name evidence="9" type="ORF">SAMN05216389_102386</name>
</gene>
<dbReference type="RefSeq" id="WP_090867146.1">
    <property type="nucleotide sequence ID" value="NZ_FOHE01000002.1"/>
</dbReference>
<evidence type="ECO:0000313" key="10">
    <source>
        <dbReference type="Proteomes" id="UP000198618"/>
    </source>
</evidence>
<feature type="domain" description="Type II secretion system protein GspF" evidence="8">
    <location>
        <begin position="25"/>
        <end position="143"/>
    </location>
</feature>
<dbReference type="PANTHER" id="PTHR30012">
    <property type="entry name" value="GENERAL SECRETION PATHWAY PROTEIN"/>
    <property type="match status" value="1"/>
</dbReference>
<feature type="domain" description="Type II secretion system protein GspF" evidence="8">
    <location>
        <begin position="221"/>
        <end position="343"/>
    </location>
</feature>
<evidence type="ECO:0000259" key="8">
    <source>
        <dbReference type="Pfam" id="PF00482"/>
    </source>
</evidence>
<organism evidence="9 10">
    <name type="scientific">Oceanobacillus limi</name>
    <dbReference type="NCBI Taxonomy" id="930131"/>
    <lineage>
        <taxon>Bacteria</taxon>
        <taxon>Bacillati</taxon>
        <taxon>Bacillota</taxon>
        <taxon>Bacilli</taxon>
        <taxon>Bacillales</taxon>
        <taxon>Bacillaceae</taxon>
        <taxon>Oceanobacillus</taxon>
    </lineage>
</organism>
<evidence type="ECO:0000313" key="9">
    <source>
        <dbReference type="EMBL" id="SES83396.1"/>
    </source>
</evidence>
<dbReference type="InterPro" id="IPR047692">
    <property type="entry name" value="T4P_ComGB"/>
</dbReference>
<feature type="transmembrane region" description="Helical" evidence="7">
    <location>
        <begin position="122"/>
        <end position="141"/>
    </location>
</feature>
<dbReference type="AlphaFoldDB" id="A0A1H9ZP99"/>
<dbReference type="GO" id="GO:0005886">
    <property type="term" value="C:plasma membrane"/>
    <property type="evidence" value="ECO:0007669"/>
    <property type="project" value="UniProtKB-SubCell"/>
</dbReference>
<keyword evidence="10" id="KW-1185">Reference proteome</keyword>
<dbReference type="PANTHER" id="PTHR30012:SF0">
    <property type="entry name" value="TYPE II SECRETION SYSTEM PROTEIN F-RELATED"/>
    <property type="match status" value="1"/>
</dbReference>
<dbReference type="InterPro" id="IPR018076">
    <property type="entry name" value="T2SS_GspF_dom"/>
</dbReference>
<dbReference type="InterPro" id="IPR003004">
    <property type="entry name" value="GspF/PilC"/>
</dbReference>
<dbReference type="STRING" id="930131.SAMN05216389_102386"/>
<keyword evidence="5 7" id="KW-1133">Transmembrane helix</keyword>
<feature type="transmembrane region" description="Helical" evidence="7">
    <location>
        <begin position="317"/>
        <end position="338"/>
    </location>
</feature>
<dbReference type="OrthoDB" id="2974223at2"/>
<evidence type="ECO:0000256" key="6">
    <source>
        <dbReference type="ARBA" id="ARBA00023136"/>
    </source>
</evidence>
<comment type="subcellular location">
    <subcellularLocation>
        <location evidence="1">Cell membrane</location>
        <topology evidence="1">Multi-pass membrane protein</topology>
    </subcellularLocation>
</comment>
<name>A0A1H9ZP99_9BACI</name>
<dbReference type="Pfam" id="PF00482">
    <property type="entry name" value="T2SSF"/>
    <property type="match status" value="2"/>
</dbReference>
<evidence type="ECO:0000256" key="7">
    <source>
        <dbReference type="SAM" id="Phobius"/>
    </source>
</evidence>
<feature type="transmembrane region" description="Helical" evidence="7">
    <location>
        <begin position="161"/>
        <end position="187"/>
    </location>
</feature>
<dbReference type="NCBIfam" id="NF041012">
    <property type="entry name" value="T4P_ComGB"/>
    <property type="match status" value="1"/>
</dbReference>
<proteinExistence type="inferred from homology"/>
<sequence length="351" mass="41456">MGILQKLLTRSFYRNTIPSELQLRFLHRLTRSLNNGYPLLEALETIKWDHTLHDIADQMMHELKEGVNLDQTFSNAGFHPTISAYLYFSRTNGNLQLNLTKCKEMFAKRIGYLKKFQQTIRYPLILIVIFITLLFFIRSYILPQFFYLFQSNPEALKSIEVTMIIINYLSSLFILTILLTFVMLLFWRYGRKMVSIETQIKLYNAIPIYNRLLRMQTSYLFATHLSSLLKTGLPLKEIFYLLSQQHKLPILSYYASQLVKELTKGIHIVKALEKFTLFEHNLTNIFQRNTDMDALEKDLYHYADLLTDDLHQKVVKLFTYVQPIILIVIGSLIVYIYMSLMWPMFQLLNTV</sequence>
<reference evidence="9 10" key="1">
    <citation type="submission" date="2016-10" db="EMBL/GenBank/DDBJ databases">
        <authorList>
            <person name="de Groot N.N."/>
        </authorList>
    </citation>
    <scope>NUCLEOTIDE SEQUENCE [LARGE SCALE GENOMIC DNA]</scope>
    <source>
        <strain evidence="9 10">IBRC-M 10780</strain>
    </source>
</reference>
<evidence type="ECO:0000256" key="2">
    <source>
        <dbReference type="ARBA" id="ARBA00005745"/>
    </source>
</evidence>
<accession>A0A1H9ZP99</accession>
<dbReference type="EMBL" id="FOHE01000002">
    <property type="protein sequence ID" value="SES83396.1"/>
    <property type="molecule type" value="Genomic_DNA"/>
</dbReference>